<dbReference type="InterPro" id="IPR039618">
    <property type="entry name" value="CLE9-13"/>
</dbReference>
<dbReference type="GO" id="GO:0030154">
    <property type="term" value="P:cell differentiation"/>
    <property type="evidence" value="ECO:0007669"/>
    <property type="project" value="UniProtKB-KW"/>
</dbReference>
<organism evidence="7 8">
    <name type="scientific">Hibiscus trionum</name>
    <name type="common">Flower of an hour</name>
    <dbReference type="NCBI Taxonomy" id="183268"/>
    <lineage>
        <taxon>Eukaryota</taxon>
        <taxon>Viridiplantae</taxon>
        <taxon>Streptophyta</taxon>
        <taxon>Embryophyta</taxon>
        <taxon>Tracheophyta</taxon>
        <taxon>Spermatophyta</taxon>
        <taxon>Magnoliopsida</taxon>
        <taxon>eudicotyledons</taxon>
        <taxon>Gunneridae</taxon>
        <taxon>Pentapetalae</taxon>
        <taxon>rosids</taxon>
        <taxon>malvids</taxon>
        <taxon>Malvales</taxon>
        <taxon>Malvaceae</taxon>
        <taxon>Malvoideae</taxon>
        <taxon>Hibiscus</taxon>
    </lineage>
</organism>
<proteinExistence type="inferred from homology"/>
<evidence type="ECO:0000256" key="5">
    <source>
        <dbReference type="SAM" id="MobiDB-lite"/>
    </source>
</evidence>
<evidence type="ECO:0000313" key="8">
    <source>
        <dbReference type="Proteomes" id="UP001165190"/>
    </source>
</evidence>
<comment type="caution">
    <text evidence="7">The sequence shown here is derived from an EMBL/GenBank/DDBJ whole genome shotgun (WGS) entry which is preliminary data.</text>
</comment>
<dbReference type="OrthoDB" id="753861at2759"/>
<comment type="similarity">
    <text evidence="1">Belongs to the CLV3/ESR signal peptide family.</text>
</comment>
<dbReference type="PANTHER" id="PTHR34359">
    <property type="entry name" value="CLAVATA3/ESR (CLE)-RELATED PROTEIN 10"/>
    <property type="match status" value="1"/>
</dbReference>
<keyword evidence="6" id="KW-0732">Signal</keyword>
<dbReference type="PANTHER" id="PTHR34359:SF24">
    <property type="entry name" value="INACTIVE PROTEIN FON2 SPARE1"/>
    <property type="match status" value="1"/>
</dbReference>
<dbReference type="Proteomes" id="UP001165190">
    <property type="component" value="Unassembled WGS sequence"/>
</dbReference>
<dbReference type="EMBL" id="BSYR01000058">
    <property type="protein sequence ID" value="GMJ10859.1"/>
    <property type="molecule type" value="Genomic_DNA"/>
</dbReference>
<evidence type="ECO:0000256" key="4">
    <source>
        <dbReference type="ARBA" id="ARBA00023278"/>
    </source>
</evidence>
<keyword evidence="3" id="KW-0221">Differentiation</keyword>
<gene>
    <name evidence="7" type="ORF">HRI_004755100</name>
</gene>
<keyword evidence="4" id="KW-0379">Hydroxylation</keyword>
<feature type="chain" id="PRO_5040793419" evidence="6">
    <location>
        <begin position="28"/>
        <end position="97"/>
    </location>
</feature>
<reference evidence="7" key="1">
    <citation type="submission" date="2023-05" db="EMBL/GenBank/DDBJ databases">
        <title>Genome and transcriptome analyses reveal genes involved in the formation of fine ridges on petal epidermal cells in Hibiscus trionum.</title>
        <authorList>
            <person name="Koshimizu S."/>
            <person name="Masuda S."/>
            <person name="Ishii T."/>
            <person name="Shirasu K."/>
            <person name="Hoshino A."/>
            <person name="Arita M."/>
        </authorList>
    </citation>
    <scope>NUCLEOTIDE SEQUENCE</scope>
    <source>
        <strain evidence="7">Hamamatsu line</strain>
    </source>
</reference>
<dbReference type="AlphaFoldDB" id="A0A9W7JFU5"/>
<feature type="signal peptide" evidence="6">
    <location>
        <begin position="1"/>
        <end position="27"/>
    </location>
</feature>
<keyword evidence="2" id="KW-0217">Developmental protein</keyword>
<feature type="compositionally biased region" description="Basic and acidic residues" evidence="5">
    <location>
        <begin position="77"/>
        <end position="87"/>
    </location>
</feature>
<evidence type="ECO:0000256" key="3">
    <source>
        <dbReference type="ARBA" id="ARBA00022782"/>
    </source>
</evidence>
<keyword evidence="8" id="KW-1185">Reference proteome</keyword>
<accession>A0A9W7JFU5</accession>
<feature type="region of interest" description="Disordered" evidence="5">
    <location>
        <begin position="65"/>
        <end position="97"/>
    </location>
</feature>
<evidence type="ECO:0000256" key="6">
    <source>
        <dbReference type="SAM" id="SignalP"/>
    </source>
</evidence>
<name>A0A9W7JFU5_HIBTR</name>
<evidence type="ECO:0000313" key="7">
    <source>
        <dbReference type="EMBL" id="GMJ10859.1"/>
    </source>
</evidence>
<evidence type="ECO:0000256" key="2">
    <source>
        <dbReference type="ARBA" id="ARBA00022473"/>
    </source>
</evidence>
<protein>
    <submittedName>
        <fullName evidence="7">Uncharacterized protein</fullName>
    </submittedName>
</protein>
<sequence>MPMNKPSFLHLCFSLLLLFFGLCSVCANGIGTNTRHTLSNRKLLPTKFNFTPFLHHHLRYSSVDVDVQRPEPSGNDIDPRYGVEKRLVPTGPNPLHH</sequence>
<evidence type="ECO:0000256" key="1">
    <source>
        <dbReference type="ARBA" id="ARBA00005416"/>
    </source>
</evidence>